<reference evidence="3 4" key="1">
    <citation type="submission" date="2017-03" db="EMBL/GenBank/DDBJ databases">
        <title>Genomes of endolithic fungi from Antarctica.</title>
        <authorList>
            <person name="Coleine C."/>
            <person name="Masonjones S."/>
            <person name="Stajich J.E."/>
        </authorList>
    </citation>
    <scope>NUCLEOTIDE SEQUENCE [LARGE SCALE GENOMIC DNA]</scope>
    <source>
        <strain evidence="3 4">CCFEE 5187</strain>
    </source>
</reference>
<proteinExistence type="inferred from homology"/>
<gene>
    <name evidence="3" type="ORF">B0A49_00500</name>
</gene>
<organism evidence="3 4">
    <name type="scientific">Cryomyces minteri</name>
    <dbReference type="NCBI Taxonomy" id="331657"/>
    <lineage>
        <taxon>Eukaryota</taxon>
        <taxon>Fungi</taxon>
        <taxon>Dikarya</taxon>
        <taxon>Ascomycota</taxon>
        <taxon>Pezizomycotina</taxon>
        <taxon>Dothideomycetes</taxon>
        <taxon>Dothideomycetes incertae sedis</taxon>
        <taxon>Cryomyces</taxon>
    </lineage>
</organism>
<evidence type="ECO:0000313" key="3">
    <source>
        <dbReference type="EMBL" id="TKA81230.1"/>
    </source>
</evidence>
<dbReference type="Gene3D" id="1.25.10.10">
    <property type="entry name" value="Leucine-rich Repeat Variant"/>
    <property type="match status" value="1"/>
</dbReference>
<dbReference type="EMBL" id="NAJN01000030">
    <property type="protein sequence ID" value="TKA81230.1"/>
    <property type="molecule type" value="Genomic_DNA"/>
</dbReference>
<keyword evidence="4" id="KW-1185">Reference proteome</keyword>
<dbReference type="InterPro" id="IPR011989">
    <property type="entry name" value="ARM-like"/>
</dbReference>
<evidence type="ECO:0000313" key="4">
    <source>
        <dbReference type="Proteomes" id="UP000308768"/>
    </source>
</evidence>
<dbReference type="PANTHER" id="PTHR10182">
    <property type="entry name" value="CALCIUM-BINDING PROTEIN 39-RELATED"/>
    <property type="match status" value="1"/>
</dbReference>
<protein>
    <recommendedName>
        <fullName evidence="5">Conidiophore development protein hymA</fullName>
    </recommendedName>
</protein>
<dbReference type="Proteomes" id="UP000308768">
    <property type="component" value="Unassembled WGS sequence"/>
</dbReference>
<dbReference type="InterPro" id="IPR013878">
    <property type="entry name" value="Mo25"/>
</dbReference>
<evidence type="ECO:0000256" key="2">
    <source>
        <dbReference type="SAM" id="MobiDB-lite"/>
    </source>
</evidence>
<feature type="region of interest" description="Disordered" evidence="2">
    <location>
        <begin position="402"/>
        <end position="426"/>
    </location>
</feature>
<comment type="similarity">
    <text evidence="1">Belongs to the Mo25 family.</text>
</comment>
<dbReference type="GO" id="GO:0035556">
    <property type="term" value="P:intracellular signal transduction"/>
    <property type="evidence" value="ECO:0007669"/>
    <property type="project" value="TreeGrafter"/>
</dbReference>
<name>A0A4U0XU45_9PEZI</name>
<dbReference type="OrthoDB" id="609103at2759"/>
<dbReference type="Pfam" id="PF08569">
    <property type="entry name" value="Mo25"/>
    <property type="match status" value="1"/>
</dbReference>
<dbReference type="SUPFAM" id="SSF48371">
    <property type="entry name" value="ARM repeat"/>
    <property type="match status" value="1"/>
</dbReference>
<evidence type="ECO:0008006" key="5">
    <source>
        <dbReference type="Google" id="ProtNLM"/>
    </source>
</evidence>
<dbReference type="FunFam" id="1.25.10.10:FF:000257">
    <property type="entry name" value="Conidiophore development protein hymA"/>
    <property type="match status" value="1"/>
</dbReference>
<dbReference type="GO" id="GO:0043539">
    <property type="term" value="F:protein serine/threonine kinase activator activity"/>
    <property type="evidence" value="ECO:0007669"/>
    <property type="project" value="TreeGrafter"/>
</dbReference>
<dbReference type="InterPro" id="IPR016024">
    <property type="entry name" value="ARM-type_fold"/>
</dbReference>
<dbReference type="GO" id="GO:0005737">
    <property type="term" value="C:cytoplasm"/>
    <property type="evidence" value="ECO:0007669"/>
    <property type="project" value="UniProtKB-ARBA"/>
</dbReference>
<dbReference type="PANTHER" id="PTHR10182:SF3">
    <property type="entry name" value="PROTEIN MO25"/>
    <property type="match status" value="1"/>
</dbReference>
<sequence>MAFLFGRNKQKTSLDLVRSTKDLVQKLVTDENPPPKLAEESARNLGQMKVALQGTPGEMTTCAEFGLPFYEKGAAAPFLMNPLVKTLARRLTELVELEVSPDQVYQLIHMILQEDLLLLLATSIRKLPFEARKDTQAIISNVFRFKNPGSTSHEPVALHHVIQNRPEIFIALCNGYNDRNSSLPCGAILREALKWDAVAAIILYNEPTAPGVVLDISNIDPTVPSSGEGVFWKFFNYIDRCPFDVSADSFTTFREILTRHKQLVSTYLFHNFDAFFNKYNEVLMLSDSYVTKRQSIKLLGEILLDRANYKVMTKYVESGSNLKIIMNLLRDERKMINYEGFHVFKVFVANPNKSVAVQRILINNRAALLRFLPTFLEDRIEDDQFNDEKTFLIRQIELLPPAPVPPENAMPANGESATEWNSHADW</sequence>
<dbReference type="AlphaFoldDB" id="A0A4U0XU45"/>
<comment type="caution">
    <text evidence="3">The sequence shown here is derived from an EMBL/GenBank/DDBJ whole genome shotgun (WGS) entry which is preliminary data.</text>
</comment>
<evidence type="ECO:0000256" key="1">
    <source>
        <dbReference type="ARBA" id="ARBA00011012"/>
    </source>
</evidence>
<dbReference type="STRING" id="331657.A0A4U0XU45"/>
<accession>A0A4U0XU45</accession>
<feature type="compositionally biased region" description="Polar residues" evidence="2">
    <location>
        <begin position="415"/>
        <end position="426"/>
    </location>
</feature>